<dbReference type="EMBL" id="CP003051">
    <property type="protein sequence ID" value="AGA89741.1"/>
    <property type="molecule type" value="Genomic_DNA"/>
</dbReference>
<dbReference type="AlphaFoldDB" id="L0GUQ8"/>
<accession>L0GUQ8</accession>
<evidence type="ECO:0000256" key="1">
    <source>
        <dbReference type="SAM" id="MobiDB-lite"/>
    </source>
</evidence>
<evidence type="ECO:0000313" key="2">
    <source>
        <dbReference type="EMBL" id="AGA89741.1"/>
    </source>
</evidence>
<gene>
    <name evidence="2" type="ORF">Thimo_0910</name>
</gene>
<sequence>MRTIFGIIEGHRNHQARWPSGSGFGLVTAFQCSPAAGAVWFSDRSWPTADLRPPLDREARPTRHRKSVDEPEQTKRTGAADFLPSPHSTAPIRFGRRGSGSLCDYGFPGYAKRTPQVGSWSFLGRTANAHPADSVQVLSPQLPSDDMPARSSVSSFSLNHLYYGFGEPACLGPFVSVFASFFSESLVRTSLMLTASVGSMTLIMGRPLSTNSARYILSSRSATKRRVSPLFNDTTLLRRVYAG</sequence>
<dbReference type="KEGG" id="tmb:Thimo_0910"/>
<evidence type="ECO:0000313" key="3">
    <source>
        <dbReference type="Proteomes" id="UP000010816"/>
    </source>
</evidence>
<dbReference type="HOGENOM" id="CLU_1142178_0_0_6"/>
<keyword evidence="3" id="KW-1185">Reference proteome</keyword>
<proteinExistence type="predicted"/>
<name>L0GUQ8_9GAMM</name>
<protein>
    <submittedName>
        <fullName evidence="2">Uncharacterized protein</fullName>
    </submittedName>
</protein>
<reference evidence="2 3" key="1">
    <citation type="submission" date="2011-09" db="EMBL/GenBank/DDBJ databases">
        <title>Complete sequence of chromosome of Thioflavicoccus mobilis 8321.</title>
        <authorList>
            <consortium name="US DOE Joint Genome Institute"/>
            <person name="Lucas S."/>
            <person name="Han J."/>
            <person name="Lapidus A."/>
            <person name="Cheng J.-F."/>
            <person name="Goodwin L."/>
            <person name="Pitluck S."/>
            <person name="Peters L."/>
            <person name="Ovchinnikova G."/>
            <person name="Lu M."/>
            <person name="Detter J.C."/>
            <person name="Han C."/>
            <person name="Tapia R."/>
            <person name="Land M."/>
            <person name="Hauser L."/>
            <person name="Kyrpides N."/>
            <person name="Ivanova N."/>
            <person name="Pagani I."/>
            <person name="Vogl K."/>
            <person name="Liu Z."/>
            <person name="Imhoff J."/>
            <person name="Thiel V."/>
            <person name="Frigaard N.-U."/>
            <person name="Bryant D."/>
            <person name="Woyke T."/>
        </authorList>
    </citation>
    <scope>NUCLEOTIDE SEQUENCE [LARGE SCALE GENOMIC DNA]</scope>
    <source>
        <strain evidence="2 3">8321</strain>
    </source>
</reference>
<dbReference type="Proteomes" id="UP000010816">
    <property type="component" value="Chromosome"/>
</dbReference>
<feature type="region of interest" description="Disordered" evidence="1">
    <location>
        <begin position="50"/>
        <end position="95"/>
    </location>
</feature>
<organism evidence="2 3">
    <name type="scientific">Thioflavicoccus mobilis 8321</name>
    <dbReference type="NCBI Taxonomy" id="765912"/>
    <lineage>
        <taxon>Bacteria</taxon>
        <taxon>Pseudomonadati</taxon>
        <taxon>Pseudomonadota</taxon>
        <taxon>Gammaproteobacteria</taxon>
        <taxon>Chromatiales</taxon>
        <taxon>Chromatiaceae</taxon>
        <taxon>Thioflavicoccus</taxon>
    </lineage>
</organism>
<feature type="compositionally biased region" description="Basic and acidic residues" evidence="1">
    <location>
        <begin position="53"/>
        <end position="75"/>
    </location>
</feature>
<dbReference type="STRING" id="765912.Thimo_0910"/>